<evidence type="ECO:0000256" key="4">
    <source>
        <dbReference type="ARBA" id="ARBA00023145"/>
    </source>
</evidence>
<dbReference type="PANTHER" id="PTHR34218:SF3">
    <property type="entry name" value="ACYL-HOMOSERINE LACTONE ACYLASE PVDQ"/>
    <property type="match status" value="1"/>
</dbReference>
<dbReference type="Gene3D" id="2.30.120.10">
    <property type="match status" value="1"/>
</dbReference>
<dbReference type="PIRSF" id="PIRSF001227">
    <property type="entry name" value="Pen_acylase"/>
    <property type="match status" value="1"/>
</dbReference>
<name>A0ABT0PSG1_9FLAO</name>
<comment type="caution">
    <text evidence="6">The sequence shown here is derived from an EMBL/GenBank/DDBJ whole genome shotgun (WGS) entry which is preliminary data.</text>
</comment>
<dbReference type="Gene3D" id="3.60.20.10">
    <property type="entry name" value="Glutamine Phosphoribosylpyrophosphate, subunit 1, domain 1"/>
    <property type="match status" value="1"/>
</dbReference>
<feature type="signal peptide" evidence="5">
    <location>
        <begin position="1"/>
        <end position="30"/>
    </location>
</feature>
<dbReference type="InterPro" id="IPR029055">
    <property type="entry name" value="Ntn_hydrolases_N"/>
</dbReference>
<dbReference type="InterPro" id="IPR023343">
    <property type="entry name" value="Penicillin_amidase_dom1"/>
</dbReference>
<organism evidence="6 7">
    <name type="scientific">Flagellimonas spongiicola</name>
    <dbReference type="NCBI Taxonomy" id="2942208"/>
    <lineage>
        <taxon>Bacteria</taxon>
        <taxon>Pseudomonadati</taxon>
        <taxon>Bacteroidota</taxon>
        <taxon>Flavobacteriia</taxon>
        <taxon>Flavobacteriales</taxon>
        <taxon>Flavobacteriaceae</taxon>
        <taxon>Flagellimonas</taxon>
    </lineage>
</organism>
<reference evidence="6 7" key="1">
    <citation type="submission" date="2022-05" db="EMBL/GenBank/DDBJ databases">
        <authorList>
            <person name="Park J.-S."/>
        </authorList>
    </citation>
    <scope>NUCLEOTIDE SEQUENCE [LARGE SCALE GENOMIC DNA]</scope>
    <source>
        <strain evidence="6 7">2012CJ35-5</strain>
    </source>
</reference>
<evidence type="ECO:0000256" key="2">
    <source>
        <dbReference type="ARBA" id="ARBA00022729"/>
    </source>
</evidence>
<evidence type="ECO:0000256" key="1">
    <source>
        <dbReference type="ARBA" id="ARBA00006586"/>
    </source>
</evidence>
<gene>
    <name evidence="6" type="ORF">M3P19_09275</name>
</gene>
<accession>A0ABT0PSG1</accession>
<sequence>MYCFKQFKIKKLRKELIVLLVSFAVTTASLGQESKIQWDTWGVPHISANNLNQTYYAFGWAQMKAHANLILRMYGKSRGRSSEYWGGQEHLQSDKNVWSLEIPTRAQEWYNVQSNQTKGILEHFIRGMNDYAKKNPEAINPENRPVLPVVNTDPLGHLQLSYHVMVGAFALNQQAGAWRNAGSNAWALAPKKTSTGNTMLLIQPHPPWFDAFKFFEAHLKSGDLNLYGIAQVGSPTIAMGFNEQLGWGLTFNQADTFDLIELELDGDKYKSANGSWKALEVTSRSLKTKSEKGVSEVEVFTKKSEFGYIITEKGNKGLALRLSGLDRPFMMEQFFEMGTAKNSGDFLEALGKLQLPLQNIVYGDKEGTIGYVYNGIIPKREYGDHAEWSQILPASKEGALVEEYHTFEELPKLINPESGFVANSNNSPWTSTFPIALKEEDYPKYFAYPTFDLRSRRSLRMLLEKDKHSFEDLLESQGSTYAELADLVLDKLVEYAETQTDDMVKKAGETLSNWDRKLDADSQGAVLFINWYFGSRRNAIFETPFEYSNVLDAPSGLTQEAKAQLKMAAQKTIEQHGKLDVSVGEVYKIQSGNTMLNGALGLNEVGSFSAGFYRPGPNNQWVLLGGTTFSTVVEFAQKVKAKGLLSYGNFTQPSRYKAEDSMQLTIDRELRDVYFYKEEIDENTVETEQLKSP</sequence>
<dbReference type="RefSeq" id="WP_249657388.1">
    <property type="nucleotide sequence ID" value="NZ_JAMFMA010000002.1"/>
</dbReference>
<dbReference type="Gene3D" id="1.10.439.10">
    <property type="entry name" value="Penicillin Amidohydrolase, domain 1"/>
    <property type="match status" value="1"/>
</dbReference>
<feature type="chain" id="PRO_5047059914" evidence="5">
    <location>
        <begin position="31"/>
        <end position="693"/>
    </location>
</feature>
<keyword evidence="7" id="KW-1185">Reference proteome</keyword>
<dbReference type="EMBL" id="JAMFMA010000002">
    <property type="protein sequence ID" value="MCL6274201.1"/>
    <property type="molecule type" value="Genomic_DNA"/>
</dbReference>
<dbReference type="PANTHER" id="PTHR34218">
    <property type="entry name" value="PEPTIDASE S45 PENICILLIN AMIDASE"/>
    <property type="match status" value="1"/>
</dbReference>
<proteinExistence type="inferred from homology"/>
<dbReference type="Gene3D" id="1.10.1400.10">
    <property type="match status" value="1"/>
</dbReference>
<dbReference type="InterPro" id="IPR043147">
    <property type="entry name" value="Penicillin_amidase_A-knob"/>
</dbReference>
<dbReference type="Proteomes" id="UP001203607">
    <property type="component" value="Unassembled WGS sequence"/>
</dbReference>
<evidence type="ECO:0000256" key="3">
    <source>
        <dbReference type="ARBA" id="ARBA00022801"/>
    </source>
</evidence>
<keyword evidence="2 5" id="KW-0732">Signal</keyword>
<dbReference type="InterPro" id="IPR002692">
    <property type="entry name" value="S45"/>
</dbReference>
<evidence type="ECO:0000313" key="7">
    <source>
        <dbReference type="Proteomes" id="UP001203607"/>
    </source>
</evidence>
<comment type="similarity">
    <text evidence="1">Belongs to the peptidase S45 family.</text>
</comment>
<dbReference type="SUPFAM" id="SSF56235">
    <property type="entry name" value="N-terminal nucleophile aminohydrolases (Ntn hydrolases)"/>
    <property type="match status" value="1"/>
</dbReference>
<dbReference type="InterPro" id="IPR014395">
    <property type="entry name" value="Pen/GL7ACA/AHL_acylase"/>
</dbReference>
<dbReference type="InterPro" id="IPR043146">
    <property type="entry name" value="Penicillin_amidase_N_B-knob"/>
</dbReference>
<protein>
    <submittedName>
        <fullName evidence="6">Penicillin acylase family protein</fullName>
    </submittedName>
</protein>
<dbReference type="Pfam" id="PF01804">
    <property type="entry name" value="Penicil_amidase"/>
    <property type="match status" value="1"/>
</dbReference>
<evidence type="ECO:0000313" key="6">
    <source>
        <dbReference type="EMBL" id="MCL6274201.1"/>
    </source>
</evidence>
<keyword evidence="3" id="KW-0378">Hydrolase</keyword>
<evidence type="ECO:0000256" key="5">
    <source>
        <dbReference type="SAM" id="SignalP"/>
    </source>
</evidence>
<keyword evidence="4" id="KW-0865">Zymogen</keyword>